<name>A0A2M6WBV0_9BACT</name>
<protein>
    <recommendedName>
        <fullName evidence="4">Glycosyltransferase subfamily 4-like N-terminal domain-containing protein</fullName>
    </recommendedName>
</protein>
<dbReference type="Proteomes" id="UP000230543">
    <property type="component" value="Unassembled WGS sequence"/>
</dbReference>
<sequence length="90" mass="10455">MKINILVPHFKKSGGLRISLGYAHYLTLLGHQVFVFCENKRLSRYLKSFLFKHDFLPKNTKVKFRQVTDFAKVPRSGALITDSWEVTKKA</sequence>
<dbReference type="EMBL" id="PFBO01000113">
    <property type="protein sequence ID" value="PIT90278.1"/>
    <property type="molecule type" value="Genomic_DNA"/>
</dbReference>
<dbReference type="AlphaFoldDB" id="A0A2M6WBV0"/>
<feature type="transmembrane region" description="Helical" evidence="1">
    <location>
        <begin position="20"/>
        <end position="37"/>
    </location>
</feature>
<proteinExistence type="predicted"/>
<feature type="non-terminal residue" evidence="2">
    <location>
        <position position="90"/>
    </location>
</feature>
<evidence type="ECO:0000256" key="1">
    <source>
        <dbReference type="SAM" id="Phobius"/>
    </source>
</evidence>
<dbReference type="Gene3D" id="3.40.50.11090">
    <property type="match status" value="1"/>
</dbReference>
<evidence type="ECO:0000313" key="3">
    <source>
        <dbReference type="Proteomes" id="UP000230543"/>
    </source>
</evidence>
<organism evidence="2 3">
    <name type="scientific">Candidatus Komeilibacteria bacterium CG10_big_fil_rev_8_21_14_0_10_41_13</name>
    <dbReference type="NCBI Taxonomy" id="1974476"/>
    <lineage>
        <taxon>Bacteria</taxon>
        <taxon>Candidatus Komeiliibacteriota</taxon>
    </lineage>
</organism>
<keyword evidence="1" id="KW-1133">Transmembrane helix</keyword>
<evidence type="ECO:0000313" key="2">
    <source>
        <dbReference type="EMBL" id="PIT90278.1"/>
    </source>
</evidence>
<keyword evidence="1" id="KW-0812">Transmembrane</keyword>
<comment type="caution">
    <text evidence="2">The sequence shown here is derived from an EMBL/GenBank/DDBJ whole genome shotgun (WGS) entry which is preliminary data.</text>
</comment>
<keyword evidence="1" id="KW-0472">Membrane</keyword>
<reference evidence="3" key="1">
    <citation type="submission" date="2017-09" db="EMBL/GenBank/DDBJ databases">
        <title>Depth-based differentiation of microbial function through sediment-hosted aquifers and enrichment of novel symbionts in the deep terrestrial subsurface.</title>
        <authorList>
            <person name="Probst A.J."/>
            <person name="Ladd B."/>
            <person name="Jarett J.K."/>
            <person name="Geller-Mcgrath D.E."/>
            <person name="Sieber C.M.K."/>
            <person name="Emerson J.B."/>
            <person name="Anantharaman K."/>
            <person name="Thomas B.C."/>
            <person name="Malmstrom R."/>
            <person name="Stieglmeier M."/>
            <person name="Klingl A."/>
            <person name="Woyke T."/>
            <person name="Ryan C.M."/>
            <person name="Banfield J.F."/>
        </authorList>
    </citation>
    <scope>NUCLEOTIDE SEQUENCE [LARGE SCALE GENOMIC DNA]</scope>
</reference>
<evidence type="ECO:0008006" key="4">
    <source>
        <dbReference type="Google" id="ProtNLM"/>
    </source>
</evidence>
<accession>A0A2M6WBV0</accession>
<gene>
    <name evidence="2" type="ORF">COU22_03075</name>
</gene>